<dbReference type="Proteomes" id="UP000767854">
    <property type="component" value="Unassembled WGS sequence"/>
</dbReference>
<organism evidence="3 4">
    <name type="scientific">Fusibacter tunisiensis</name>
    <dbReference type="NCBI Taxonomy" id="1008308"/>
    <lineage>
        <taxon>Bacteria</taxon>
        <taxon>Bacillati</taxon>
        <taxon>Bacillota</taxon>
        <taxon>Clostridia</taxon>
        <taxon>Eubacteriales</taxon>
        <taxon>Eubacteriales Family XII. Incertae Sedis</taxon>
        <taxon>Fusibacter</taxon>
    </lineage>
</organism>
<dbReference type="SUPFAM" id="SSF55073">
    <property type="entry name" value="Nucleotide cyclase"/>
    <property type="match status" value="1"/>
</dbReference>
<accession>A0ABS2MRZ9</accession>
<dbReference type="CDD" id="cd01949">
    <property type="entry name" value="GGDEF"/>
    <property type="match status" value="1"/>
</dbReference>
<protein>
    <submittedName>
        <fullName evidence="3">Diguanylate cyclase (GGDEF)-like protein</fullName>
    </submittedName>
</protein>
<evidence type="ECO:0000259" key="2">
    <source>
        <dbReference type="PROSITE" id="PS50887"/>
    </source>
</evidence>
<feature type="transmembrane region" description="Helical" evidence="1">
    <location>
        <begin position="112"/>
        <end position="132"/>
    </location>
</feature>
<feature type="transmembrane region" description="Helical" evidence="1">
    <location>
        <begin position="84"/>
        <end position="100"/>
    </location>
</feature>
<dbReference type="InterPro" id="IPR050469">
    <property type="entry name" value="Diguanylate_Cyclase"/>
</dbReference>
<sequence length="402" mass="45775">MQFFDSLYNLINIDVKTTILILFWGNLFFLMMAFAFLISNTHISEKELFKKFIFSKLVQALGWIAFAFRGQIPEIVSVNLGNSLLYFGFYLESMALITITKDITSIINRIQFGIMLAGVVTFNFIVICGASPSYWVGVASVIIISIYLIPAIAYVFNKNGSQFKRFLGSLQLMICIAMVFRATIGFMNKSVSLLSNNFVQSVTFLIFIFLMMINSSGFMLMIYESVNDQLKKLANMDPLTHVKNRRNFMETASTYFSFCKRQNLPLSFLFIDIDYFKKINDQFGHQVGDEALIQTAEIISKNIRESDVCGRYGGEEFVVLLPDTDCQTGIEVGNRIRKIIENTPFHEKDTIKFTVSIGLFSDIPKTDGDLDKFIANSDNAMYKAKRTGRNRLCVYDPTFVTD</sequence>
<dbReference type="EMBL" id="JAFBDT010000013">
    <property type="protein sequence ID" value="MBM7562150.1"/>
    <property type="molecule type" value="Genomic_DNA"/>
</dbReference>
<dbReference type="RefSeq" id="WP_204664284.1">
    <property type="nucleotide sequence ID" value="NZ_JAFBDT010000013.1"/>
</dbReference>
<dbReference type="InterPro" id="IPR029787">
    <property type="entry name" value="Nucleotide_cyclase"/>
</dbReference>
<dbReference type="NCBIfam" id="TIGR00254">
    <property type="entry name" value="GGDEF"/>
    <property type="match status" value="1"/>
</dbReference>
<keyword evidence="1" id="KW-0812">Transmembrane</keyword>
<dbReference type="PANTHER" id="PTHR45138">
    <property type="entry name" value="REGULATORY COMPONENTS OF SENSORY TRANSDUCTION SYSTEM"/>
    <property type="match status" value="1"/>
</dbReference>
<proteinExistence type="predicted"/>
<feature type="transmembrane region" description="Helical" evidence="1">
    <location>
        <begin position="20"/>
        <end position="40"/>
    </location>
</feature>
<reference evidence="3 4" key="1">
    <citation type="submission" date="2021-01" db="EMBL/GenBank/DDBJ databases">
        <title>Genomic Encyclopedia of Type Strains, Phase IV (KMG-IV): sequencing the most valuable type-strain genomes for metagenomic binning, comparative biology and taxonomic classification.</title>
        <authorList>
            <person name="Goeker M."/>
        </authorList>
    </citation>
    <scope>NUCLEOTIDE SEQUENCE [LARGE SCALE GENOMIC DNA]</scope>
    <source>
        <strain evidence="3 4">DSM 24436</strain>
    </source>
</reference>
<feature type="transmembrane region" description="Helical" evidence="1">
    <location>
        <begin position="138"/>
        <end position="156"/>
    </location>
</feature>
<dbReference type="InterPro" id="IPR000160">
    <property type="entry name" value="GGDEF_dom"/>
</dbReference>
<keyword evidence="4" id="KW-1185">Reference proteome</keyword>
<keyword evidence="1" id="KW-0472">Membrane</keyword>
<comment type="caution">
    <text evidence="3">The sequence shown here is derived from an EMBL/GenBank/DDBJ whole genome shotgun (WGS) entry which is preliminary data.</text>
</comment>
<evidence type="ECO:0000256" key="1">
    <source>
        <dbReference type="SAM" id="Phobius"/>
    </source>
</evidence>
<dbReference type="InterPro" id="IPR043128">
    <property type="entry name" value="Rev_trsase/Diguanyl_cyclase"/>
</dbReference>
<evidence type="ECO:0000313" key="3">
    <source>
        <dbReference type="EMBL" id="MBM7562150.1"/>
    </source>
</evidence>
<dbReference type="PROSITE" id="PS50887">
    <property type="entry name" value="GGDEF"/>
    <property type="match status" value="1"/>
</dbReference>
<feature type="domain" description="GGDEF" evidence="2">
    <location>
        <begin position="264"/>
        <end position="397"/>
    </location>
</feature>
<dbReference type="PANTHER" id="PTHR45138:SF9">
    <property type="entry name" value="DIGUANYLATE CYCLASE DGCM-RELATED"/>
    <property type="match status" value="1"/>
</dbReference>
<feature type="transmembrane region" description="Helical" evidence="1">
    <location>
        <begin position="168"/>
        <end position="186"/>
    </location>
</feature>
<gene>
    <name evidence="3" type="ORF">JOC49_001693</name>
</gene>
<keyword evidence="1" id="KW-1133">Transmembrane helix</keyword>
<name>A0ABS2MRZ9_9FIRM</name>
<dbReference type="Gene3D" id="3.30.70.270">
    <property type="match status" value="1"/>
</dbReference>
<evidence type="ECO:0000313" key="4">
    <source>
        <dbReference type="Proteomes" id="UP000767854"/>
    </source>
</evidence>
<dbReference type="SMART" id="SM00267">
    <property type="entry name" value="GGDEF"/>
    <property type="match status" value="1"/>
</dbReference>
<dbReference type="Pfam" id="PF00990">
    <property type="entry name" value="GGDEF"/>
    <property type="match status" value="1"/>
</dbReference>
<feature type="transmembrane region" description="Helical" evidence="1">
    <location>
        <begin position="198"/>
        <end position="223"/>
    </location>
</feature>